<dbReference type="EMBL" id="ML210205">
    <property type="protein sequence ID" value="TFK24134.1"/>
    <property type="molecule type" value="Genomic_DNA"/>
</dbReference>
<feature type="region of interest" description="Disordered" evidence="1">
    <location>
        <begin position="17"/>
        <end position="65"/>
    </location>
</feature>
<reference evidence="2 3" key="1">
    <citation type="journal article" date="2019" name="Nat. Ecol. Evol.">
        <title>Megaphylogeny resolves global patterns of mushroom evolution.</title>
        <authorList>
            <person name="Varga T."/>
            <person name="Krizsan K."/>
            <person name="Foldi C."/>
            <person name="Dima B."/>
            <person name="Sanchez-Garcia M."/>
            <person name="Sanchez-Ramirez S."/>
            <person name="Szollosi G.J."/>
            <person name="Szarkandi J.G."/>
            <person name="Papp V."/>
            <person name="Albert L."/>
            <person name="Andreopoulos W."/>
            <person name="Angelini C."/>
            <person name="Antonin V."/>
            <person name="Barry K.W."/>
            <person name="Bougher N.L."/>
            <person name="Buchanan P."/>
            <person name="Buyck B."/>
            <person name="Bense V."/>
            <person name="Catcheside P."/>
            <person name="Chovatia M."/>
            <person name="Cooper J."/>
            <person name="Damon W."/>
            <person name="Desjardin D."/>
            <person name="Finy P."/>
            <person name="Geml J."/>
            <person name="Haridas S."/>
            <person name="Hughes K."/>
            <person name="Justo A."/>
            <person name="Karasinski D."/>
            <person name="Kautmanova I."/>
            <person name="Kiss B."/>
            <person name="Kocsube S."/>
            <person name="Kotiranta H."/>
            <person name="LaButti K.M."/>
            <person name="Lechner B.E."/>
            <person name="Liimatainen K."/>
            <person name="Lipzen A."/>
            <person name="Lukacs Z."/>
            <person name="Mihaltcheva S."/>
            <person name="Morgado L.N."/>
            <person name="Niskanen T."/>
            <person name="Noordeloos M.E."/>
            <person name="Ohm R.A."/>
            <person name="Ortiz-Santana B."/>
            <person name="Ovrebo C."/>
            <person name="Racz N."/>
            <person name="Riley R."/>
            <person name="Savchenko A."/>
            <person name="Shiryaev A."/>
            <person name="Soop K."/>
            <person name="Spirin V."/>
            <person name="Szebenyi C."/>
            <person name="Tomsovsky M."/>
            <person name="Tulloss R.E."/>
            <person name="Uehling J."/>
            <person name="Grigoriev I.V."/>
            <person name="Vagvolgyi C."/>
            <person name="Papp T."/>
            <person name="Martin F.M."/>
            <person name="Miettinen O."/>
            <person name="Hibbett D.S."/>
            <person name="Nagy L.G."/>
        </authorList>
    </citation>
    <scope>NUCLEOTIDE SEQUENCE [LARGE SCALE GENOMIC DNA]</scope>
    <source>
        <strain evidence="2 3">CBS 121175</strain>
    </source>
</reference>
<evidence type="ECO:0008006" key="4">
    <source>
        <dbReference type="Google" id="ProtNLM"/>
    </source>
</evidence>
<dbReference type="AlphaFoldDB" id="A0A5C3KUM5"/>
<dbReference type="PANTHER" id="PTHR31859">
    <property type="entry name" value="TETRATRICOPEPTIDE REPEAT PROTEIN 39 FAMILY MEMBER"/>
    <property type="match status" value="1"/>
</dbReference>
<dbReference type="InterPro" id="IPR019412">
    <property type="entry name" value="IML2/TPR_39"/>
</dbReference>
<keyword evidence="3" id="KW-1185">Reference proteome</keyword>
<dbReference type="InterPro" id="IPR011990">
    <property type="entry name" value="TPR-like_helical_dom_sf"/>
</dbReference>
<evidence type="ECO:0000313" key="3">
    <source>
        <dbReference type="Proteomes" id="UP000307440"/>
    </source>
</evidence>
<feature type="compositionally biased region" description="Polar residues" evidence="1">
    <location>
        <begin position="25"/>
        <end position="45"/>
    </location>
</feature>
<evidence type="ECO:0000256" key="1">
    <source>
        <dbReference type="SAM" id="MobiDB-lite"/>
    </source>
</evidence>
<dbReference type="GO" id="GO:0005634">
    <property type="term" value="C:nucleus"/>
    <property type="evidence" value="ECO:0007669"/>
    <property type="project" value="TreeGrafter"/>
</dbReference>
<organism evidence="2 3">
    <name type="scientific">Coprinopsis marcescibilis</name>
    <name type="common">Agaric fungus</name>
    <name type="synonym">Psathyrella marcescibilis</name>
    <dbReference type="NCBI Taxonomy" id="230819"/>
    <lineage>
        <taxon>Eukaryota</taxon>
        <taxon>Fungi</taxon>
        <taxon>Dikarya</taxon>
        <taxon>Basidiomycota</taxon>
        <taxon>Agaricomycotina</taxon>
        <taxon>Agaricomycetes</taxon>
        <taxon>Agaricomycetidae</taxon>
        <taxon>Agaricales</taxon>
        <taxon>Agaricineae</taxon>
        <taxon>Psathyrellaceae</taxon>
        <taxon>Coprinopsis</taxon>
    </lineage>
</organism>
<name>A0A5C3KUM5_COPMA</name>
<sequence length="688" mass="76759">MLGNLLSFASSALSQDKGLAEKSAPGSTSSTQPATPLNGPTTNGVEKSFTIPEHSWQSPYASPPSVKRKYKADEALDDLPAMSYALQLFLESHMLEAEDFCHKNDQKKERLYFSTGFGLIQCVKALMSYADEDLLAGLAHTKQGNNIADAHRKKQAFLGSRVAGYVVSAIHSNPVTFIKSMTPVERHAELVYAESLFEKALLGVVYSGDWLAFIKEALNMRTTITIYQQLGQFLDAVDSEAQDRGEGPIDKSVDAHFRSGVYLGVGMSNLILSLMPGKLMALVELFGYHGDRKLGLEMLAKAGGWTKDSNEPLISAADEGIRRPVCDMVLMIFHLVISSFTFEGVDVSMARKILDWNLKRFPNGVCFLFAAGRLAMARSQPQLAIHYYTRAMESQSQYRNLHHISFWEMALAQFSLWDVKASMECWRDMEREATWSKAIYSYGLAVCLLHESEVQGDVEMKKQAAVLMKKVPELRQKIAGKSIPLEKLVARKARKFETQNGRLALAVLELSYIFQGITHAPRKVIVDKMLPEIAKLDAKLAAFRDNQKAYEGGSGGYWDDLCLARFLEGVCLRYVAYPDADAEYDPEEVLGISKEEAGKKAEQSFRAVFEHGPLIEYDHHIVYHAHYELGRLLACQGKTDDARREFELVISGKHLEVGASGKKGKYSLENALHVRTHAANDALYQRQL</sequence>
<proteinExistence type="predicted"/>
<dbReference type="PANTHER" id="PTHR31859:SF1">
    <property type="entry name" value="TETRATRICOPEPTIDE REPEAT PROTEIN 39C"/>
    <property type="match status" value="1"/>
</dbReference>
<accession>A0A5C3KUM5</accession>
<dbReference type="Pfam" id="PF10300">
    <property type="entry name" value="Iml2-TPR_39"/>
    <property type="match status" value="1"/>
</dbReference>
<dbReference type="Proteomes" id="UP000307440">
    <property type="component" value="Unassembled WGS sequence"/>
</dbReference>
<dbReference type="GO" id="GO:0005829">
    <property type="term" value="C:cytosol"/>
    <property type="evidence" value="ECO:0007669"/>
    <property type="project" value="TreeGrafter"/>
</dbReference>
<protein>
    <recommendedName>
        <fullName evidence="4">TPR-like protein</fullName>
    </recommendedName>
</protein>
<gene>
    <name evidence="2" type="ORF">FA15DRAFT_704788</name>
</gene>
<dbReference type="GO" id="GO:0005741">
    <property type="term" value="C:mitochondrial outer membrane"/>
    <property type="evidence" value="ECO:0007669"/>
    <property type="project" value="TreeGrafter"/>
</dbReference>
<dbReference type="OrthoDB" id="43460at2759"/>
<evidence type="ECO:0000313" key="2">
    <source>
        <dbReference type="EMBL" id="TFK24134.1"/>
    </source>
</evidence>
<dbReference type="SUPFAM" id="SSF48452">
    <property type="entry name" value="TPR-like"/>
    <property type="match status" value="1"/>
</dbReference>